<dbReference type="RefSeq" id="WP_106594324.1">
    <property type="nucleotide sequence ID" value="NZ_PYAS01000002.1"/>
</dbReference>
<comment type="caution">
    <text evidence="5">The sequence shown here is derived from an EMBL/GenBank/DDBJ whole genome shotgun (WGS) entry which is preliminary data.</text>
</comment>
<reference evidence="5 6" key="1">
    <citation type="submission" date="2018-03" db="EMBL/GenBank/DDBJ databases">
        <title>Genomic Encyclopedia of Archaeal and Bacterial Type Strains, Phase II (KMG-II): from individual species to whole genera.</title>
        <authorList>
            <person name="Goeker M."/>
        </authorList>
    </citation>
    <scope>NUCLEOTIDE SEQUENCE [LARGE SCALE GENOMIC DNA]</scope>
    <source>
        <strain evidence="5 6">DSM 29057</strain>
    </source>
</reference>
<dbReference type="AlphaFoldDB" id="A0A2P8GFH5"/>
<feature type="domain" description="Pyruvate carboxyltransferase" evidence="4">
    <location>
        <begin position="1"/>
        <end position="262"/>
    </location>
</feature>
<keyword evidence="3 5" id="KW-0456">Lyase</keyword>
<evidence type="ECO:0000259" key="4">
    <source>
        <dbReference type="PROSITE" id="PS50991"/>
    </source>
</evidence>
<name>A0A2P8GFH5_9BACT</name>
<dbReference type="PANTHER" id="PTHR42738">
    <property type="entry name" value="HYDROXYMETHYLGLUTARYL-COA LYASE"/>
    <property type="match status" value="1"/>
</dbReference>
<dbReference type="GO" id="GO:0046872">
    <property type="term" value="F:metal ion binding"/>
    <property type="evidence" value="ECO:0007669"/>
    <property type="project" value="UniProtKB-KW"/>
</dbReference>
<evidence type="ECO:0000256" key="1">
    <source>
        <dbReference type="ARBA" id="ARBA00009405"/>
    </source>
</evidence>
<dbReference type="SUPFAM" id="SSF51569">
    <property type="entry name" value="Aldolase"/>
    <property type="match status" value="1"/>
</dbReference>
<evidence type="ECO:0000313" key="6">
    <source>
        <dbReference type="Proteomes" id="UP000241964"/>
    </source>
</evidence>
<dbReference type="InterPro" id="IPR043594">
    <property type="entry name" value="HMGL"/>
</dbReference>
<dbReference type="PANTHER" id="PTHR42738:SF7">
    <property type="entry name" value="HYDROXYMETHYLGLUTARYL-COA LYASE"/>
    <property type="match status" value="1"/>
</dbReference>
<comment type="similarity">
    <text evidence="1">Belongs to the HMG-CoA lyase family.</text>
</comment>
<evidence type="ECO:0000256" key="3">
    <source>
        <dbReference type="ARBA" id="ARBA00023239"/>
    </source>
</evidence>
<dbReference type="EMBL" id="PYAS01000002">
    <property type="protein sequence ID" value="PSL32726.1"/>
    <property type="molecule type" value="Genomic_DNA"/>
</dbReference>
<dbReference type="OrthoDB" id="9784013at2"/>
<dbReference type="Proteomes" id="UP000241964">
    <property type="component" value="Unassembled WGS sequence"/>
</dbReference>
<keyword evidence="6" id="KW-1185">Reference proteome</keyword>
<accession>A0A2P8GFH5</accession>
<dbReference type="GO" id="GO:0006552">
    <property type="term" value="P:L-leucine catabolic process"/>
    <property type="evidence" value="ECO:0007669"/>
    <property type="project" value="TreeGrafter"/>
</dbReference>
<dbReference type="GO" id="GO:0046951">
    <property type="term" value="P:ketone body biosynthetic process"/>
    <property type="evidence" value="ECO:0007669"/>
    <property type="project" value="TreeGrafter"/>
</dbReference>
<dbReference type="Gene3D" id="3.20.20.70">
    <property type="entry name" value="Aldolase class I"/>
    <property type="match status" value="1"/>
</dbReference>
<sequence length="281" mass="31499">MKFIECPRDAWQGFHPFIPSEIKLEYLNQLIRVGFDTIDFGSFVSSKAIPQMQDTAWIADRLDLSGSNTSLLAIVANERGATDACAFEQIGYLGYPFSISETFQMRNTQATIAESFDRVKRIADLCVKHKKELVIYISMGFGNPYGDAWAPEIVMEWVEKLSKLGANTFSLADTVGVAQVNDIGWLFTALIPYYPELEFGAHFHTRPDDWRTKVQAAYDAGCRRFDGALLGYGGCPMAQDDLVGNMPTERLVDFAKEQKELLCLDSNELAKARSMFQQIVG</sequence>
<evidence type="ECO:0000256" key="2">
    <source>
        <dbReference type="ARBA" id="ARBA00022723"/>
    </source>
</evidence>
<dbReference type="PROSITE" id="PS50991">
    <property type="entry name" value="PYR_CT"/>
    <property type="match status" value="1"/>
</dbReference>
<dbReference type="CDD" id="cd07938">
    <property type="entry name" value="DRE_TIM_HMGL"/>
    <property type="match status" value="1"/>
</dbReference>
<evidence type="ECO:0000313" key="5">
    <source>
        <dbReference type="EMBL" id="PSL32726.1"/>
    </source>
</evidence>
<organism evidence="5 6">
    <name type="scientific">Dyadobacter jiangsuensis</name>
    <dbReference type="NCBI Taxonomy" id="1591085"/>
    <lineage>
        <taxon>Bacteria</taxon>
        <taxon>Pseudomonadati</taxon>
        <taxon>Bacteroidota</taxon>
        <taxon>Cytophagia</taxon>
        <taxon>Cytophagales</taxon>
        <taxon>Spirosomataceae</taxon>
        <taxon>Dyadobacter</taxon>
    </lineage>
</organism>
<proteinExistence type="inferred from homology"/>
<dbReference type="InterPro" id="IPR000891">
    <property type="entry name" value="PYR_CT"/>
</dbReference>
<gene>
    <name evidence="5" type="ORF">CLV60_102445</name>
</gene>
<protein>
    <submittedName>
        <fullName evidence="5">Hydroxymethylglutaryl-CoA lyase</fullName>
    </submittedName>
</protein>
<dbReference type="GO" id="GO:0004419">
    <property type="term" value="F:hydroxymethylglutaryl-CoA lyase activity"/>
    <property type="evidence" value="ECO:0007669"/>
    <property type="project" value="TreeGrafter"/>
</dbReference>
<dbReference type="InterPro" id="IPR013785">
    <property type="entry name" value="Aldolase_TIM"/>
</dbReference>
<dbReference type="Pfam" id="PF00682">
    <property type="entry name" value="HMGL-like"/>
    <property type="match status" value="1"/>
</dbReference>
<keyword evidence="2" id="KW-0479">Metal-binding</keyword>